<evidence type="ECO:0000256" key="6">
    <source>
        <dbReference type="ARBA" id="ARBA00022553"/>
    </source>
</evidence>
<dbReference type="GO" id="GO:0090563">
    <property type="term" value="F:protein-phosphocysteine-sugar phosphotransferase activity"/>
    <property type="evidence" value="ECO:0007669"/>
    <property type="project" value="TreeGrafter"/>
</dbReference>
<dbReference type="FunFam" id="3.30.1340.10:FF:000005">
    <property type="entry name" value="Fructose-specific PTS system IIA component"/>
    <property type="match status" value="1"/>
</dbReference>
<dbReference type="PROSITE" id="PS00369">
    <property type="entry name" value="PTS_HPR_HIS"/>
    <property type="match status" value="1"/>
</dbReference>
<name>A0AAX4EYT9_9GAMM</name>
<comment type="function">
    <text evidence="1">The phosphoenolpyruvate-dependent sugar phosphotransferase system (sugar PTS), a major carbohydrate active transport system, catalyzes the phosphorylation of incoming sugar substrates concomitantly with their translocation across the cell membrane. The enzyme II FruAB PTS system is involved in fructose transport.</text>
</comment>
<sequence length="379" mass="39786">MFQLSQHDIHLGASAGSKEEAIRQVAAALTEAGCVSEGYVEGMLQRELQTSTYLGSGIAIPHGTTDTRDLVQKTGVQVFQFPQGIAWGEDQTAYVVLGIAARSDEHLALLRQLTHVLSDDRVAARLASTTSADELRGLLMGEQLAGAFRFDTSLISLNVATDNLMTLQALNAGRLQQIGAVDASFVSHVVGNKPVHLGQGVWLSDSLNGNLVSALAVSRPAEPFAVDGENVALLLTVSAADEQVFVPLDYLSKLLIAGKADSLLAADEATLLALLTSEEEEEEESNALAAEFTVRNEHGLHARPGAMLVNVIKQFSSEITVANLDGTGKPANGRSLMKVVALGVKSGHRLRFTANGSDAEAALKAIGDAIQSGLGEGAA</sequence>
<dbReference type="PANTHER" id="PTHR30181:SF3">
    <property type="entry name" value="MULTIPHOSPHORYL TRANSFER PROTEIN"/>
    <property type="match status" value="1"/>
</dbReference>
<evidence type="ECO:0000313" key="17">
    <source>
        <dbReference type="Proteomes" id="UP001304423"/>
    </source>
</evidence>
<evidence type="ECO:0000256" key="8">
    <source>
        <dbReference type="ARBA" id="ARBA00022679"/>
    </source>
</evidence>
<dbReference type="RefSeq" id="WP_316392423.1">
    <property type="nucleotide sequence ID" value="NZ_CP136339.1"/>
</dbReference>
<evidence type="ECO:0000256" key="5">
    <source>
        <dbReference type="ARBA" id="ARBA00022490"/>
    </source>
</evidence>
<dbReference type="GO" id="GO:0005886">
    <property type="term" value="C:plasma membrane"/>
    <property type="evidence" value="ECO:0007669"/>
    <property type="project" value="TreeGrafter"/>
</dbReference>
<evidence type="ECO:0000256" key="12">
    <source>
        <dbReference type="ARBA" id="ARBA00041999"/>
    </source>
</evidence>
<dbReference type="AlphaFoldDB" id="A0AAX4EYT9"/>
<evidence type="ECO:0000256" key="1">
    <source>
        <dbReference type="ARBA" id="ARBA00003136"/>
    </source>
</evidence>
<dbReference type="GO" id="GO:0016301">
    <property type="term" value="F:kinase activity"/>
    <property type="evidence" value="ECO:0007669"/>
    <property type="project" value="UniProtKB-KW"/>
</dbReference>
<dbReference type="CDD" id="cd00367">
    <property type="entry name" value="PTS-HPr_like"/>
    <property type="match status" value="1"/>
</dbReference>
<dbReference type="CDD" id="cd00211">
    <property type="entry name" value="PTS_IIA_fru"/>
    <property type="match status" value="1"/>
</dbReference>
<evidence type="ECO:0000313" key="16">
    <source>
        <dbReference type="EMBL" id="WOA51887.1"/>
    </source>
</evidence>
<gene>
    <name evidence="16" type="primary">fruB</name>
    <name evidence="16" type="ORF">RXA29_18665</name>
</gene>
<dbReference type="InterPro" id="IPR002178">
    <property type="entry name" value="PTS_EIIA_type-2_dom"/>
</dbReference>
<evidence type="ECO:0000256" key="2">
    <source>
        <dbReference type="ARBA" id="ARBA00004496"/>
    </source>
</evidence>
<dbReference type="GO" id="GO:0005737">
    <property type="term" value="C:cytoplasm"/>
    <property type="evidence" value="ECO:0007669"/>
    <property type="project" value="UniProtKB-SubCell"/>
</dbReference>
<dbReference type="Pfam" id="PF00381">
    <property type="entry name" value="PTS-HPr"/>
    <property type="match status" value="1"/>
</dbReference>
<dbReference type="InterPro" id="IPR050893">
    <property type="entry name" value="Sugar_PTS"/>
</dbReference>
<feature type="domain" description="PTS EIIA type-2" evidence="14">
    <location>
        <begin position="2"/>
        <end position="142"/>
    </location>
</feature>
<keyword evidence="4" id="KW-0813">Transport</keyword>
<dbReference type="NCBIfam" id="TIGR01003">
    <property type="entry name" value="PTS_HPr_family"/>
    <property type="match status" value="1"/>
</dbReference>
<keyword evidence="10" id="KW-0418">Kinase</keyword>
<organism evidence="16 17">
    <name type="scientific">Dickeya solani</name>
    <dbReference type="NCBI Taxonomy" id="1089444"/>
    <lineage>
        <taxon>Bacteria</taxon>
        <taxon>Pseudomonadati</taxon>
        <taxon>Pseudomonadota</taxon>
        <taxon>Gammaproteobacteria</taxon>
        <taxon>Enterobacterales</taxon>
        <taxon>Pectobacteriaceae</taxon>
        <taxon>Dickeya</taxon>
    </lineage>
</organism>
<evidence type="ECO:0000256" key="13">
    <source>
        <dbReference type="ARBA" id="ARBA00043082"/>
    </source>
</evidence>
<evidence type="ECO:0000256" key="10">
    <source>
        <dbReference type="ARBA" id="ARBA00022777"/>
    </source>
</evidence>
<dbReference type="SUPFAM" id="SSF55804">
    <property type="entry name" value="Phoshotransferase/anion transport protein"/>
    <property type="match status" value="2"/>
</dbReference>
<proteinExistence type="predicted"/>
<keyword evidence="6" id="KW-0597">Phosphoprotein</keyword>
<dbReference type="PROSITE" id="PS00372">
    <property type="entry name" value="PTS_EIIA_TYPE_2_HIS"/>
    <property type="match status" value="1"/>
</dbReference>
<evidence type="ECO:0000256" key="11">
    <source>
        <dbReference type="ARBA" id="ARBA00041607"/>
    </source>
</evidence>
<dbReference type="EMBL" id="CP136339">
    <property type="protein sequence ID" value="WOA51887.1"/>
    <property type="molecule type" value="Genomic_DNA"/>
</dbReference>
<dbReference type="Gene3D" id="3.30.1340.10">
    <property type="entry name" value="HPr-like"/>
    <property type="match status" value="1"/>
</dbReference>
<dbReference type="GO" id="GO:0009401">
    <property type="term" value="P:phosphoenolpyruvate-dependent sugar phosphotransferase system"/>
    <property type="evidence" value="ECO:0007669"/>
    <property type="project" value="UniProtKB-KW"/>
</dbReference>
<dbReference type="InterPro" id="IPR000032">
    <property type="entry name" value="HPr-like"/>
</dbReference>
<dbReference type="PROSITE" id="PS00589">
    <property type="entry name" value="PTS_HPR_SER"/>
    <property type="match status" value="1"/>
</dbReference>
<dbReference type="InterPro" id="IPR035895">
    <property type="entry name" value="HPr-like_sf"/>
</dbReference>
<dbReference type="PANTHER" id="PTHR30181">
    <property type="entry name" value="MANNITOL PERMEASE IIC COMPONENT"/>
    <property type="match status" value="1"/>
</dbReference>
<dbReference type="PRINTS" id="PR00107">
    <property type="entry name" value="PHOSPHOCPHPR"/>
</dbReference>
<dbReference type="InterPro" id="IPR016152">
    <property type="entry name" value="PTrfase/Anion_transptr"/>
</dbReference>
<evidence type="ECO:0000256" key="7">
    <source>
        <dbReference type="ARBA" id="ARBA00022597"/>
    </source>
</evidence>
<evidence type="ECO:0000256" key="3">
    <source>
        <dbReference type="ARBA" id="ARBA00015565"/>
    </source>
</evidence>
<dbReference type="NCBIfam" id="NF008319">
    <property type="entry name" value="PRK11109.1"/>
    <property type="match status" value="1"/>
</dbReference>
<accession>A0AAX4EYT9</accession>
<evidence type="ECO:0000256" key="9">
    <source>
        <dbReference type="ARBA" id="ARBA00022683"/>
    </source>
</evidence>
<keyword evidence="8" id="KW-0808">Transferase</keyword>
<dbReference type="FunFam" id="3.40.930.10:FF:000006">
    <property type="entry name" value="Fructose-specific PTS system IIA component"/>
    <property type="match status" value="1"/>
</dbReference>
<keyword evidence="7" id="KW-0762">Sugar transport</keyword>
<dbReference type="SUPFAM" id="SSF55594">
    <property type="entry name" value="HPr-like"/>
    <property type="match status" value="1"/>
</dbReference>
<dbReference type="InterPro" id="IPR001020">
    <property type="entry name" value="PTS_HPr_His_P_site"/>
</dbReference>
<keyword evidence="5" id="KW-0963">Cytoplasm</keyword>
<feature type="domain" description="HPr" evidence="15">
    <location>
        <begin position="287"/>
        <end position="377"/>
    </location>
</feature>
<evidence type="ECO:0000256" key="4">
    <source>
        <dbReference type="ARBA" id="ARBA00022448"/>
    </source>
</evidence>
<dbReference type="PROSITE" id="PS51350">
    <property type="entry name" value="PTS_HPR_DOM"/>
    <property type="match status" value="1"/>
</dbReference>
<keyword evidence="9" id="KW-0598">Phosphotransferase system</keyword>
<evidence type="ECO:0000259" key="15">
    <source>
        <dbReference type="PROSITE" id="PS51350"/>
    </source>
</evidence>
<dbReference type="Pfam" id="PF00359">
    <property type="entry name" value="PTS_EIIA_2"/>
    <property type="match status" value="1"/>
</dbReference>
<comment type="subcellular location">
    <subcellularLocation>
        <location evidence="2">Cytoplasm</location>
    </subcellularLocation>
</comment>
<dbReference type="InterPro" id="IPR002114">
    <property type="entry name" value="PTS_HPr_Ser_P_site"/>
</dbReference>
<dbReference type="PROSITE" id="PS51094">
    <property type="entry name" value="PTS_EIIA_TYPE_2"/>
    <property type="match status" value="1"/>
</dbReference>
<dbReference type="Proteomes" id="UP001304423">
    <property type="component" value="Chromosome"/>
</dbReference>
<dbReference type="Gene3D" id="3.40.930.10">
    <property type="entry name" value="Mannitol-specific EII, Chain A"/>
    <property type="match status" value="1"/>
</dbReference>
<protein>
    <recommendedName>
        <fullName evidence="3">Multiphosphoryl transfer protein</fullName>
    </recommendedName>
    <alternativeName>
        <fullName evidence="13">Diphosphoryl transfer protein</fullName>
    </alternativeName>
    <alternativeName>
        <fullName evidence="12">Phosphotransferase FPr protein</fullName>
    </alternativeName>
    <alternativeName>
        <fullName evidence="11">Pseudo-HPr</fullName>
    </alternativeName>
</protein>
<evidence type="ECO:0000259" key="14">
    <source>
        <dbReference type="PROSITE" id="PS51094"/>
    </source>
</evidence>
<reference evidence="16" key="1">
    <citation type="submission" date="2023-10" db="EMBL/GenBank/DDBJ databases">
        <title>Clonality and diversity in the soft rot Dickeya solani phytopathogen.</title>
        <authorList>
            <person name="Pedron J."/>
            <person name="Van Gijsegem F."/>
            <person name="Portier P."/>
            <person name="Taghouti G."/>
        </authorList>
    </citation>
    <scope>NUCLEOTIDE SEQUENCE</scope>
    <source>
        <strain evidence="16">CFBP5647</strain>
    </source>
</reference>